<gene>
    <name evidence="1" type="ORF">KIL84_017619</name>
</gene>
<dbReference type="AlphaFoldDB" id="A0A9D3X773"/>
<sequence>KTLSHTWGFYVGWSHPSVFKWSFSRKIPMNSWTFSSLLFLEGWHSHLMRCSLN</sequence>
<proteinExistence type="predicted"/>
<evidence type="ECO:0000313" key="1">
    <source>
        <dbReference type="EMBL" id="KAH1173780.1"/>
    </source>
</evidence>
<evidence type="ECO:0000313" key="2">
    <source>
        <dbReference type="Proteomes" id="UP000827986"/>
    </source>
</evidence>
<accession>A0A9D3X773</accession>
<comment type="caution">
    <text evidence="1">The sequence shown here is derived from an EMBL/GenBank/DDBJ whole genome shotgun (WGS) entry which is preliminary data.</text>
</comment>
<keyword evidence="2" id="KW-1185">Reference proteome</keyword>
<dbReference type="Proteomes" id="UP000827986">
    <property type="component" value="Unassembled WGS sequence"/>
</dbReference>
<protein>
    <submittedName>
        <fullName evidence="1">Uncharacterized protein</fullName>
    </submittedName>
</protein>
<reference evidence="1" key="1">
    <citation type="submission" date="2021-09" db="EMBL/GenBank/DDBJ databases">
        <title>The genome of Mauremys mutica provides insights into the evolution of semi-aquatic lifestyle.</title>
        <authorList>
            <person name="Gong S."/>
            <person name="Gao Y."/>
        </authorList>
    </citation>
    <scope>NUCLEOTIDE SEQUENCE</scope>
    <source>
        <strain evidence="1">MM-2020</strain>
        <tissue evidence="1">Muscle</tissue>
    </source>
</reference>
<feature type="non-terminal residue" evidence="1">
    <location>
        <position position="53"/>
    </location>
</feature>
<name>A0A9D3X773_9SAUR</name>
<feature type="non-terminal residue" evidence="1">
    <location>
        <position position="1"/>
    </location>
</feature>
<organism evidence="1 2">
    <name type="scientific">Mauremys mutica</name>
    <name type="common">yellowpond turtle</name>
    <dbReference type="NCBI Taxonomy" id="74926"/>
    <lineage>
        <taxon>Eukaryota</taxon>
        <taxon>Metazoa</taxon>
        <taxon>Chordata</taxon>
        <taxon>Craniata</taxon>
        <taxon>Vertebrata</taxon>
        <taxon>Euteleostomi</taxon>
        <taxon>Archelosauria</taxon>
        <taxon>Testudinata</taxon>
        <taxon>Testudines</taxon>
        <taxon>Cryptodira</taxon>
        <taxon>Durocryptodira</taxon>
        <taxon>Testudinoidea</taxon>
        <taxon>Geoemydidae</taxon>
        <taxon>Geoemydinae</taxon>
        <taxon>Mauremys</taxon>
    </lineage>
</organism>
<dbReference type="EMBL" id="JAHDVG010000482">
    <property type="protein sequence ID" value="KAH1173780.1"/>
    <property type="molecule type" value="Genomic_DNA"/>
</dbReference>